<evidence type="ECO:0000313" key="2">
    <source>
        <dbReference type="Proteomes" id="UP000616151"/>
    </source>
</evidence>
<comment type="caution">
    <text evidence="1">The sequence shown here is derived from an EMBL/GenBank/DDBJ whole genome shotgun (WGS) entry which is preliminary data.</text>
</comment>
<proteinExistence type="predicted"/>
<dbReference type="Proteomes" id="UP000616151">
    <property type="component" value="Unassembled WGS sequence"/>
</dbReference>
<reference evidence="1" key="1">
    <citation type="submission" date="2021-01" db="EMBL/GenBank/DDBJ databases">
        <authorList>
            <person name="Sun Q."/>
        </authorList>
    </citation>
    <scope>NUCLEOTIDE SEQUENCE</scope>
    <source>
        <strain evidence="1">YIM B02566</strain>
    </source>
</reference>
<accession>A0ACC5RDT1</accession>
<keyword evidence="2" id="KW-1185">Reference proteome</keyword>
<gene>
    <name evidence="1" type="ORF">JHL16_30835</name>
</gene>
<sequence>MRRIPPLLLLAGPGVLFILVTLLLPLLAIFMFSFWRTASYELYPDWNLDNYHVLFTEAAYRTFLLRSALSAVVTSLLCLLYAWPVAYFIARHGGRYRLLLVLLLAAPFFTGVILRIAALQGIFGPGGLINMALGIFGMPPIAALMYTPLAATIGHVYLFVPFMVTAIYLSLVNFNFDLLETAKINGAGPWRAFVEVTWPLNWIGTAIGLALVFIPCLASAVTPRFLGGPSATSFGMSLGQQFGETGTWALGSAMGVVLFAFSLLVLAVMGFTVNLKRSGFTGMGAR</sequence>
<dbReference type="EMBL" id="JAENHL010000008">
    <property type="protein sequence ID" value="MBK1870802.1"/>
    <property type="molecule type" value="Genomic_DNA"/>
</dbReference>
<organism evidence="1 2">
    <name type="scientific">Taklimakanibacter albus</name>
    <dbReference type="NCBI Taxonomy" id="2800327"/>
    <lineage>
        <taxon>Bacteria</taxon>
        <taxon>Pseudomonadati</taxon>
        <taxon>Pseudomonadota</taxon>
        <taxon>Alphaproteobacteria</taxon>
        <taxon>Hyphomicrobiales</taxon>
        <taxon>Aestuariivirgaceae</taxon>
        <taxon>Taklimakanibacter</taxon>
    </lineage>
</organism>
<protein>
    <submittedName>
        <fullName evidence="1">ABC transporter permease</fullName>
    </submittedName>
</protein>
<evidence type="ECO:0000313" key="1">
    <source>
        <dbReference type="EMBL" id="MBK1870802.1"/>
    </source>
</evidence>
<name>A0ACC5RDT1_9HYPH</name>